<evidence type="ECO:0000313" key="3">
    <source>
        <dbReference type="Proteomes" id="UP000799764"/>
    </source>
</evidence>
<keyword evidence="3" id="KW-1185">Reference proteome</keyword>
<evidence type="ECO:0000313" key="2">
    <source>
        <dbReference type="EMBL" id="KAF2440926.1"/>
    </source>
</evidence>
<keyword evidence="1" id="KW-0812">Transmembrane</keyword>
<sequence>MGRHLHCSYPHRGSPEAFNIYTATSLIRKAPKPTSSILATPIEYVLTVLPLYSYLLSQFMICAMFSFLVDVLVSVYPTTRVPFFSLEALPNSPHGILLSIVRLRAYASHGKTHTFFLKYCISWNLGISSQCTSVSGSIMVRSSVRDANTCYLLIAHVHPCIPVKQPNATGAWPYPDLFDHVLDQTSLLNRIGRFFAVPAVATTCLRRTKAIPNFIRSRHVQGMLLSSGWVLAASRTNAALPC</sequence>
<keyword evidence="1" id="KW-1133">Transmembrane helix</keyword>
<keyword evidence="1" id="KW-0472">Membrane</keyword>
<gene>
    <name evidence="2" type="ORF">P171DRAFT_85640</name>
</gene>
<protein>
    <submittedName>
        <fullName evidence="2">Uncharacterized protein</fullName>
    </submittedName>
</protein>
<comment type="caution">
    <text evidence="2">The sequence shown here is derived from an EMBL/GenBank/DDBJ whole genome shotgun (WGS) entry which is preliminary data.</text>
</comment>
<dbReference type="AlphaFoldDB" id="A0A9P4PBD8"/>
<accession>A0A9P4PBD8</accession>
<reference evidence="2" key="1">
    <citation type="journal article" date="2020" name="Stud. Mycol.">
        <title>101 Dothideomycetes genomes: a test case for predicting lifestyles and emergence of pathogens.</title>
        <authorList>
            <person name="Haridas S."/>
            <person name="Albert R."/>
            <person name="Binder M."/>
            <person name="Bloem J."/>
            <person name="Labutti K."/>
            <person name="Salamov A."/>
            <person name="Andreopoulos B."/>
            <person name="Baker S."/>
            <person name="Barry K."/>
            <person name="Bills G."/>
            <person name="Bluhm B."/>
            <person name="Cannon C."/>
            <person name="Castanera R."/>
            <person name="Culley D."/>
            <person name="Daum C."/>
            <person name="Ezra D."/>
            <person name="Gonzalez J."/>
            <person name="Henrissat B."/>
            <person name="Kuo A."/>
            <person name="Liang C."/>
            <person name="Lipzen A."/>
            <person name="Lutzoni F."/>
            <person name="Magnuson J."/>
            <person name="Mondo S."/>
            <person name="Nolan M."/>
            <person name="Ohm R."/>
            <person name="Pangilinan J."/>
            <person name="Park H.-J."/>
            <person name="Ramirez L."/>
            <person name="Alfaro M."/>
            <person name="Sun H."/>
            <person name="Tritt A."/>
            <person name="Yoshinaga Y."/>
            <person name="Zwiers L.-H."/>
            <person name="Turgeon B."/>
            <person name="Goodwin S."/>
            <person name="Spatafora J."/>
            <person name="Crous P."/>
            <person name="Grigoriev I."/>
        </authorList>
    </citation>
    <scope>NUCLEOTIDE SEQUENCE</scope>
    <source>
        <strain evidence="2">CBS 690.94</strain>
    </source>
</reference>
<evidence type="ECO:0000256" key="1">
    <source>
        <dbReference type="SAM" id="Phobius"/>
    </source>
</evidence>
<organism evidence="2 3">
    <name type="scientific">Karstenula rhodostoma CBS 690.94</name>
    <dbReference type="NCBI Taxonomy" id="1392251"/>
    <lineage>
        <taxon>Eukaryota</taxon>
        <taxon>Fungi</taxon>
        <taxon>Dikarya</taxon>
        <taxon>Ascomycota</taxon>
        <taxon>Pezizomycotina</taxon>
        <taxon>Dothideomycetes</taxon>
        <taxon>Pleosporomycetidae</taxon>
        <taxon>Pleosporales</taxon>
        <taxon>Massarineae</taxon>
        <taxon>Didymosphaeriaceae</taxon>
        <taxon>Karstenula</taxon>
    </lineage>
</organism>
<dbReference type="EMBL" id="MU001506">
    <property type="protein sequence ID" value="KAF2440926.1"/>
    <property type="molecule type" value="Genomic_DNA"/>
</dbReference>
<feature type="transmembrane region" description="Helical" evidence="1">
    <location>
        <begin position="51"/>
        <end position="76"/>
    </location>
</feature>
<name>A0A9P4PBD8_9PLEO</name>
<dbReference type="Proteomes" id="UP000799764">
    <property type="component" value="Unassembled WGS sequence"/>
</dbReference>
<proteinExistence type="predicted"/>